<name>A0A1T5CVI0_9FLAO</name>
<dbReference type="EMBL" id="FUYZ01000001">
    <property type="protein sequence ID" value="SKB63505.1"/>
    <property type="molecule type" value="Genomic_DNA"/>
</dbReference>
<organism evidence="1 2">
    <name type="scientific">Soonwooa buanensis</name>
    <dbReference type="NCBI Taxonomy" id="619805"/>
    <lineage>
        <taxon>Bacteria</taxon>
        <taxon>Pseudomonadati</taxon>
        <taxon>Bacteroidota</taxon>
        <taxon>Flavobacteriia</taxon>
        <taxon>Flavobacteriales</taxon>
        <taxon>Weeksellaceae</taxon>
        <taxon>Chryseobacterium group</taxon>
        <taxon>Soonwooa</taxon>
    </lineage>
</organism>
<evidence type="ECO:0000313" key="2">
    <source>
        <dbReference type="Proteomes" id="UP000191112"/>
    </source>
</evidence>
<reference evidence="1 2" key="1">
    <citation type="submission" date="2017-02" db="EMBL/GenBank/DDBJ databases">
        <authorList>
            <person name="Peterson S.W."/>
        </authorList>
    </citation>
    <scope>NUCLEOTIDE SEQUENCE [LARGE SCALE GENOMIC DNA]</scope>
    <source>
        <strain evidence="1 2">DSM 22323</strain>
    </source>
</reference>
<accession>A0A1T5CVI0</accession>
<dbReference type="RefSeq" id="WP_079665682.1">
    <property type="nucleotide sequence ID" value="NZ_FUYZ01000001.1"/>
</dbReference>
<dbReference type="STRING" id="619805.SAMN05660477_00393"/>
<dbReference type="OrthoDB" id="1038140at2"/>
<protein>
    <submittedName>
        <fullName evidence="1">Uncharacterized protein</fullName>
    </submittedName>
</protein>
<evidence type="ECO:0000313" key="1">
    <source>
        <dbReference type="EMBL" id="SKB63505.1"/>
    </source>
</evidence>
<gene>
    <name evidence="1" type="ORF">SAMN05660477_00393</name>
</gene>
<proteinExistence type="predicted"/>
<dbReference type="Proteomes" id="UP000191112">
    <property type="component" value="Unassembled WGS sequence"/>
</dbReference>
<keyword evidence="2" id="KW-1185">Reference proteome</keyword>
<sequence length="132" mass="15200">MANIKEKVKSFEDACSVLGIQPTTPDFSFLEEKEQKAHEAHFKLVIIAKALNEGWTPNWTNGKSDKWFLWFDFNTDNEKGSSSSGRFSFDGSVLQRSYSDCGSRLCFKSSELADYAAEQFFDLYRDYYVIED</sequence>
<dbReference type="AlphaFoldDB" id="A0A1T5CVI0"/>